<dbReference type="Pfam" id="PF06925">
    <property type="entry name" value="MGDG_synth"/>
    <property type="match status" value="1"/>
</dbReference>
<evidence type="ECO:0000256" key="3">
    <source>
        <dbReference type="ARBA" id="ARBA00022676"/>
    </source>
</evidence>
<gene>
    <name evidence="7" type="ORF">ALO_14007</name>
</gene>
<evidence type="ECO:0000256" key="4">
    <source>
        <dbReference type="ARBA" id="ARBA00022679"/>
    </source>
</evidence>
<comment type="similarity">
    <text evidence="2">Belongs to the glycosyltransferase 28 family.</text>
</comment>
<dbReference type="AlphaFoldDB" id="F7NL29"/>
<evidence type="ECO:0000259" key="5">
    <source>
        <dbReference type="Pfam" id="PF04101"/>
    </source>
</evidence>
<protein>
    <recommendedName>
        <fullName evidence="9">Monogalactosyldiacylglycerol synthase</fullName>
    </recommendedName>
</protein>
<keyword evidence="8" id="KW-1185">Reference proteome</keyword>
<proteinExistence type="inferred from homology"/>
<dbReference type="InterPro" id="IPR050519">
    <property type="entry name" value="Glycosyltransf_28_UgtP"/>
</dbReference>
<accession>F7NL29</accession>
<dbReference type="SUPFAM" id="SSF53756">
    <property type="entry name" value="UDP-Glycosyltransferase/glycogen phosphorylase"/>
    <property type="match status" value="1"/>
</dbReference>
<comment type="caution">
    <text evidence="7">The sequence shown here is derived from an EMBL/GenBank/DDBJ whole genome shotgun (WGS) entry which is preliminary data.</text>
</comment>
<organism evidence="7 8">
    <name type="scientific">Acetonema longum DSM 6540</name>
    <dbReference type="NCBI Taxonomy" id="1009370"/>
    <lineage>
        <taxon>Bacteria</taxon>
        <taxon>Bacillati</taxon>
        <taxon>Bacillota</taxon>
        <taxon>Negativicutes</taxon>
        <taxon>Acetonemataceae</taxon>
        <taxon>Acetonema</taxon>
    </lineage>
</organism>
<feature type="domain" description="Diacylglycerol glucosyltransferase N-terminal" evidence="6">
    <location>
        <begin position="22"/>
        <end position="187"/>
    </location>
</feature>
<dbReference type="STRING" id="1009370.ALO_14007"/>
<comment type="subcellular location">
    <subcellularLocation>
        <location evidence="1">Membrane</location>
    </subcellularLocation>
</comment>
<keyword evidence="3" id="KW-0328">Glycosyltransferase</keyword>
<evidence type="ECO:0000256" key="2">
    <source>
        <dbReference type="ARBA" id="ARBA00006962"/>
    </source>
</evidence>
<evidence type="ECO:0000313" key="7">
    <source>
        <dbReference type="EMBL" id="EGO63134.1"/>
    </source>
</evidence>
<dbReference type="GO" id="GO:0016758">
    <property type="term" value="F:hexosyltransferase activity"/>
    <property type="evidence" value="ECO:0007669"/>
    <property type="project" value="InterPro"/>
</dbReference>
<dbReference type="InterPro" id="IPR007235">
    <property type="entry name" value="Glyco_trans_28_C"/>
</dbReference>
<keyword evidence="4" id="KW-0808">Transferase</keyword>
<dbReference type="Gene3D" id="3.40.50.2000">
    <property type="entry name" value="Glycogen Phosphorylase B"/>
    <property type="match status" value="2"/>
</dbReference>
<dbReference type="GO" id="GO:0016020">
    <property type="term" value="C:membrane"/>
    <property type="evidence" value="ECO:0007669"/>
    <property type="project" value="UniProtKB-SubCell"/>
</dbReference>
<dbReference type="OrthoDB" id="9815663at2"/>
<feature type="domain" description="Glycosyl transferase family 28 C-terminal" evidence="5">
    <location>
        <begin position="214"/>
        <end position="323"/>
    </location>
</feature>
<evidence type="ECO:0008006" key="9">
    <source>
        <dbReference type="Google" id="ProtNLM"/>
    </source>
</evidence>
<dbReference type="GO" id="GO:0009247">
    <property type="term" value="P:glycolipid biosynthetic process"/>
    <property type="evidence" value="ECO:0007669"/>
    <property type="project" value="InterPro"/>
</dbReference>
<dbReference type="eggNOG" id="COG0707">
    <property type="taxonomic scope" value="Bacteria"/>
</dbReference>
<dbReference type="RefSeq" id="WP_004096814.1">
    <property type="nucleotide sequence ID" value="NZ_AFGF01000126.1"/>
</dbReference>
<sequence length="380" mass="42286">MSINRSKPARILLLAAPIGAGHIRAAEAVACAINRRSALIECRVLNVFAFLPAWIAKGILTVYFSILRLFPQAYAAAYGWGNDSSLALWGRDLISRYFAKKMQAYFADFKPDIVVCTHATPAGLAAYMRRRGLLDVPLVGVVTDYVVHRLWLYPEVDRYYIPHEDLRFILENAGIGRDKITVTGIPVHADFYPADPVQKTMIARRLHLRTDVPTIMIMGGGAGLLPVESILAALEEIESSLQIIVIAGHNHKLADRLRVRRHSCRHSVLVLGFTSRIPDYMAVSDLLITKPGGMTVAEALCMGLQLLLFRPLPGQEEANAEFLLQRRRAIRADSCQEVVRAVRQMLLLTGYQPETVLLSEKKRAADEIAIGILDISRHMS</sequence>
<name>F7NL29_9FIRM</name>
<evidence type="ECO:0000313" key="8">
    <source>
        <dbReference type="Proteomes" id="UP000003240"/>
    </source>
</evidence>
<evidence type="ECO:0000256" key="1">
    <source>
        <dbReference type="ARBA" id="ARBA00004370"/>
    </source>
</evidence>
<reference evidence="7 8" key="1">
    <citation type="journal article" date="2011" name="EMBO J.">
        <title>Structural diversity of bacterial flagellar motors.</title>
        <authorList>
            <person name="Chen S."/>
            <person name="Beeby M."/>
            <person name="Murphy G.E."/>
            <person name="Leadbetter J.R."/>
            <person name="Hendrixson D.R."/>
            <person name="Briegel A."/>
            <person name="Li Z."/>
            <person name="Shi J."/>
            <person name="Tocheva E.I."/>
            <person name="Muller A."/>
            <person name="Dobro M.J."/>
            <person name="Jensen G.J."/>
        </authorList>
    </citation>
    <scope>NUCLEOTIDE SEQUENCE [LARGE SCALE GENOMIC DNA]</scope>
    <source>
        <strain evidence="7 8">DSM 6540</strain>
    </source>
</reference>
<dbReference type="EMBL" id="AFGF01000126">
    <property type="protein sequence ID" value="EGO63134.1"/>
    <property type="molecule type" value="Genomic_DNA"/>
</dbReference>
<dbReference type="Proteomes" id="UP000003240">
    <property type="component" value="Unassembled WGS sequence"/>
</dbReference>
<dbReference type="PANTHER" id="PTHR43025">
    <property type="entry name" value="MONOGALACTOSYLDIACYLGLYCEROL SYNTHASE"/>
    <property type="match status" value="1"/>
</dbReference>
<evidence type="ECO:0000259" key="6">
    <source>
        <dbReference type="Pfam" id="PF06925"/>
    </source>
</evidence>
<dbReference type="InterPro" id="IPR009695">
    <property type="entry name" value="Diacylglyc_glucosyltr_N"/>
</dbReference>
<dbReference type="PANTHER" id="PTHR43025:SF3">
    <property type="entry name" value="MONOGALACTOSYLDIACYLGLYCEROL SYNTHASE 1, CHLOROPLASTIC"/>
    <property type="match status" value="1"/>
</dbReference>
<dbReference type="Pfam" id="PF04101">
    <property type="entry name" value="Glyco_tran_28_C"/>
    <property type="match status" value="1"/>
</dbReference>